<keyword evidence="2" id="KW-1185">Reference proteome</keyword>
<evidence type="ECO:0000313" key="2">
    <source>
        <dbReference type="Proteomes" id="UP000829398"/>
    </source>
</evidence>
<gene>
    <name evidence="1" type="ORF">KPL71_013786</name>
</gene>
<accession>A0ACB8K6M8</accession>
<protein>
    <submittedName>
        <fullName evidence="1">Retrovirus-related pol polyprotein from transposon RE1</fullName>
    </submittedName>
</protein>
<dbReference type="Proteomes" id="UP000829398">
    <property type="component" value="Chromosome 5"/>
</dbReference>
<proteinExistence type="predicted"/>
<sequence length="1560" mass="171922">MYSAFMVFLAVGQTVMCVKEAHMHRMVSEAEDCNTSCSQIQVDDMACQLEPGGFVISCTQPTMASANLASSSSHQTQNLPTNSTTVSFTFNTPVKLDQSNYLIWRSQVLASIRGNRLEKFIDGSITPPLSHIAQRVDDELRSVENPEFITWRSQDHVLFGWLLSSMSEGIISLVFNLETSLEVWKAIKVQFGSQSKSRLLHLRYMMNSTRKDDMKITDYFIKMKNIADNMAAPGSALSSDDLILHVLSGLGPDYNSVATYITGQVGVRKMNVNEAYAMLLTQEARIEQQSQMLAGGRGFSGYGYNSRIGNGGYYKGNFGTDSAGAGTGFNTQFRGYQSGNQRGGGGGNWNNNNGVGNFNNGKPPMNSKPQWNTSKPTCQICLRPGHTANICWKLEEFITSGAYRPPPNRGPKAAYLANMDALADTNWYLDSGATHHLTNDLNNMHMAESFAGTSKLVIGNGVGLCITHTGYAVLRMQSSVNKFELKLDNILLVPKITKNMISISKLTRDNDVVVEFTNDFYFVKDKVRNLIMLQGKAKKGLYRLLLVSAKKSSPYLSNQGFLAHVQSAVSTQPISMFSAVNSKCQNKTASQSHTEAQYSQDSDCMLSTMILHQKLGHPNAKVLSHVINSCPSFKTINGNKVFDSCDACKLGKMHKLHFPVTETKTRTALEILHTDLWGPAPTLSLQGYNPLHKGYKCLHSSWKVYIASHVLFDETSFPYSTDPTFLHSMPSKSSDFLYNSFQSFHISVPNSNQHPFEVASAGTDSHTSSSTHNIISLPFTTLPAATSNTTPAGTSNTTPAGTSNTTPVATLNTTPAETPNITPAIISNTTPLSTINQTSPDMPLSTSRSLSSPPQSIISTHPMITRAKAGIFKPKAFLTAHNSLEPSNISEAFSDSKWKAAMQDEFDALIRNKTWSLVPMDPEYKLVGCKWVFRTKYNIDGSVSKYKARLVAKGFHQTAGVDYSETFSPVVKSSTVRVILSLAVMQGWKVRQIDVNNAFLNGDLTEDVFMQQPEGFVSEGGYVCKLNKALYGLKQAPRAWYDKLKGCLTSWNFTNSKADTSLFIRHDVKGIILILIYVDDILITGPDSDLLESFIAKLSKVFALKDLGLVTYFLSVEVCYTDNGMHLSQTKYIKDLLSKASMQNYKETDTPFSTGYKLERSAKGSLGAEFENATLYRSIVGGLQYLILTRPDIAYSIHKLSQYLSAPTLQHWLACKKVLRYLQATVTYGLYIQKEGTLETIGLTGYSDADWACDIDDRKSIGAYCIFLGNNLVSWSSKKQAIVAKSSTESEYRALSAASSEISWLQSLFSELNITKLPTPVLCYFRSKLNVFSRPLSLRGDVKEAHMHRMVSEAEDCNTSCSQIQVDDMACQLEPGGFEKLDLVFSWIYPVTLSSPASQVPNGVRKYLAGNILPSDSVVICGLAKNQVYSYSEVAFVISEEEAKTVEVLEGTTALIDQSFLPIPSPVKAAIFESFARQNNVGFPVDTNTDFIYADCSQSLFNKLVICCILEGGTIHYASQQAPMGSIYVSAAKFLKAIIVNIHAQSEVGFDTCDNTRSRL</sequence>
<name>A0ACB8K6M8_CITSI</name>
<dbReference type="EMBL" id="CM039174">
    <property type="protein sequence ID" value="KAH9750215.1"/>
    <property type="molecule type" value="Genomic_DNA"/>
</dbReference>
<organism evidence="1 2">
    <name type="scientific">Citrus sinensis</name>
    <name type="common">Sweet orange</name>
    <name type="synonym">Citrus aurantium var. sinensis</name>
    <dbReference type="NCBI Taxonomy" id="2711"/>
    <lineage>
        <taxon>Eukaryota</taxon>
        <taxon>Viridiplantae</taxon>
        <taxon>Streptophyta</taxon>
        <taxon>Embryophyta</taxon>
        <taxon>Tracheophyta</taxon>
        <taxon>Spermatophyta</taxon>
        <taxon>Magnoliopsida</taxon>
        <taxon>eudicotyledons</taxon>
        <taxon>Gunneridae</taxon>
        <taxon>Pentapetalae</taxon>
        <taxon>rosids</taxon>
        <taxon>malvids</taxon>
        <taxon>Sapindales</taxon>
        <taxon>Rutaceae</taxon>
        <taxon>Aurantioideae</taxon>
        <taxon>Citrus</taxon>
    </lineage>
</organism>
<reference evidence="2" key="1">
    <citation type="journal article" date="2023" name="Hortic. Res.">
        <title>A chromosome-level phased genome enabling allele-level studies in sweet orange: a case study on citrus Huanglongbing tolerance.</title>
        <authorList>
            <person name="Wu B."/>
            <person name="Yu Q."/>
            <person name="Deng Z."/>
            <person name="Duan Y."/>
            <person name="Luo F."/>
            <person name="Gmitter F. Jr."/>
        </authorList>
    </citation>
    <scope>NUCLEOTIDE SEQUENCE [LARGE SCALE GENOMIC DNA]</scope>
    <source>
        <strain evidence="2">cv. Valencia</strain>
    </source>
</reference>
<evidence type="ECO:0000313" key="1">
    <source>
        <dbReference type="EMBL" id="KAH9750215.1"/>
    </source>
</evidence>
<comment type="caution">
    <text evidence="1">The sequence shown here is derived from an EMBL/GenBank/DDBJ whole genome shotgun (WGS) entry which is preliminary data.</text>
</comment>